<dbReference type="KEGG" id="sgn:SGRA_1899"/>
<keyword evidence="1" id="KW-1133">Transmembrane helix</keyword>
<proteinExistence type="predicted"/>
<dbReference type="Proteomes" id="UP000007519">
    <property type="component" value="Chromosome"/>
</dbReference>
<evidence type="ECO:0000256" key="1">
    <source>
        <dbReference type="SAM" id="Phobius"/>
    </source>
</evidence>
<keyword evidence="1" id="KW-0812">Transmembrane</keyword>
<dbReference type="EMBL" id="CP002831">
    <property type="protein sequence ID" value="AFC24633.1"/>
    <property type="molecule type" value="Genomic_DNA"/>
</dbReference>
<organism evidence="2 3">
    <name type="scientific">Saprospira grandis (strain Lewin)</name>
    <dbReference type="NCBI Taxonomy" id="984262"/>
    <lineage>
        <taxon>Bacteria</taxon>
        <taxon>Pseudomonadati</taxon>
        <taxon>Bacteroidota</taxon>
        <taxon>Saprospiria</taxon>
        <taxon>Saprospirales</taxon>
        <taxon>Saprospiraceae</taxon>
        <taxon>Saprospira</taxon>
    </lineage>
</organism>
<keyword evidence="1" id="KW-0472">Membrane</keyword>
<name>H6L1I9_SAPGL</name>
<evidence type="ECO:0000313" key="2">
    <source>
        <dbReference type="EMBL" id="AFC24633.1"/>
    </source>
</evidence>
<reference evidence="2 3" key="1">
    <citation type="journal article" date="2012" name="Stand. Genomic Sci.">
        <title>Complete genome sequencing and analysis of Saprospira grandis str. Lewin, a predatory marine bacterium.</title>
        <authorList>
            <person name="Saw J.H."/>
            <person name="Yuryev A."/>
            <person name="Kanbe M."/>
            <person name="Hou S."/>
            <person name="Young A.G."/>
            <person name="Aizawa S."/>
            <person name="Alam M."/>
        </authorList>
    </citation>
    <scope>NUCLEOTIDE SEQUENCE [LARGE SCALE GENOMIC DNA]</scope>
    <source>
        <strain evidence="2 3">Lewin</strain>
    </source>
</reference>
<accession>H6L1I9</accession>
<keyword evidence="3" id="KW-1185">Reference proteome</keyword>
<feature type="transmembrane region" description="Helical" evidence="1">
    <location>
        <begin position="20"/>
        <end position="43"/>
    </location>
</feature>
<dbReference type="STRING" id="984262.SGRA_1899"/>
<sequence length="57" mass="6283">MLNSISLPSLFCLKINRLFLFSVSWGLRLASLVGATLWGSLLARPFVFSLRSKLGLA</sequence>
<dbReference type="AlphaFoldDB" id="H6L1I9"/>
<dbReference type="HOGENOM" id="CLU_2994131_0_0_10"/>
<gene>
    <name evidence="2" type="ordered locus">SGRA_1899</name>
</gene>
<protein>
    <submittedName>
        <fullName evidence="2">Uncharacterized protein</fullName>
    </submittedName>
</protein>
<evidence type="ECO:0000313" key="3">
    <source>
        <dbReference type="Proteomes" id="UP000007519"/>
    </source>
</evidence>